<dbReference type="STRING" id="156889.Mmc1_1424"/>
<evidence type="ECO:0000256" key="7">
    <source>
        <dbReference type="ARBA" id="ARBA00022989"/>
    </source>
</evidence>
<dbReference type="eggNOG" id="COG1270">
    <property type="taxonomic scope" value="Bacteria"/>
</dbReference>
<comment type="pathway">
    <text evidence="2 9">Cofactor biosynthesis; adenosylcobalamin biosynthesis.</text>
</comment>
<protein>
    <recommendedName>
        <fullName evidence="9">Cobalamin biosynthesis protein CobD</fullName>
    </recommendedName>
</protein>
<evidence type="ECO:0000256" key="1">
    <source>
        <dbReference type="ARBA" id="ARBA00004651"/>
    </source>
</evidence>
<dbReference type="Pfam" id="PF03186">
    <property type="entry name" value="CobD_Cbib"/>
    <property type="match status" value="1"/>
</dbReference>
<dbReference type="GO" id="GO:0048472">
    <property type="term" value="F:threonine-phosphate decarboxylase activity"/>
    <property type="evidence" value="ECO:0007669"/>
    <property type="project" value="InterPro"/>
</dbReference>
<evidence type="ECO:0000256" key="8">
    <source>
        <dbReference type="ARBA" id="ARBA00023136"/>
    </source>
</evidence>
<feature type="transmembrane region" description="Helical" evidence="9">
    <location>
        <begin position="74"/>
        <end position="92"/>
    </location>
</feature>
<gene>
    <name evidence="9" type="primary">cobD</name>
    <name evidence="10" type="ordered locus">Mmc1_1424</name>
</gene>
<reference evidence="11" key="1">
    <citation type="journal article" date="2009" name="Appl. Environ. Microbiol.">
        <title>Complete genome sequence of the chemolithoautotrophic marine magnetotactic coccus strain MC-1.</title>
        <authorList>
            <person name="Schubbe S."/>
            <person name="Williams T.J."/>
            <person name="Xie G."/>
            <person name="Kiss H.E."/>
            <person name="Brettin T.S."/>
            <person name="Martinez D."/>
            <person name="Ross C.A."/>
            <person name="Schuler D."/>
            <person name="Cox B.L."/>
            <person name="Nealson K.H."/>
            <person name="Bazylinski D.A."/>
        </authorList>
    </citation>
    <scope>NUCLEOTIDE SEQUENCE [LARGE SCALE GENOMIC DNA]</scope>
    <source>
        <strain evidence="11">ATCC BAA-1437 / JCM 17883 / MC-1</strain>
    </source>
</reference>
<dbReference type="GO" id="GO:0005886">
    <property type="term" value="C:plasma membrane"/>
    <property type="evidence" value="ECO:0007669"/>
    <property type="project" value="UniProtKB-SubCell"/>
</dbReference>
<keyword evidence="5 9" id="KW-0169">Cobalamin biosynthesis</keyword>
<accession>A0L7J2</accession>
<organism evidence="10 11">
    <name type="scientific">Magnetococcus marinus (strain ATCC BAA-1437 / JCM 17883 / MC-1)</name>
    <dbReference type="NCBI Taxonomy" id="156889"/>
    <lineage>
        <taxon>Bacteria</taxon>
        <taxon>Pseudomonadati</taxon>
        <taxon>Pseudomonadota</taxon>
        <taxon>Magnetococcia</taxon>
        <taxon>Magnetococcales</taxon>
        <taxon>Magnetococcaceae</taxon>
        <taxon>Magnetococcus</taxon>
    </lineage>
</organism>
<dbReference type="UniPathway" id="UPA00148"/>
<feature type="transmembrane region" description="Helical" evidence="9">
    <location>
        <begin position="151"/>
        <end position="168"/>
    </location>
</feature>
<dbReference type="GO" id="GO:0009236">
    <property type="term" value="P:cobalamin biosynthetic process"/>
    <property type="evidence" value="ECO:0007669"/>
    <property type="project" value="UniProtKB-UniRule"/>
</dbReference>
<proteinExistence type="inferred from homology"/>
<dbReference type="HAMAP" id="MF_00024">
    <property type="entry name" value="CobD_CbiB"/>
    <property type="match status" value="1"/>
</dbReference>
<dbReference type="Proteomes" id="UP000002586">
    <property type="component" value="Chromosome"/>
</dbReference>
<dbReference type="GO" id="GO:0016874">
    <property type="term" value="F:ligase activity"/>
    <property type="evidence" value="ECO:0007669"/>
    <property type="project" value="UniProtKB-KW"/>
</dbReference>
<dbReference type="GO" id="GO:0015420">
    <property type="term" value="F:ABC-type vitamin B12 transporter activity"/>
    <property type="evidence" value="ECO:0007669"/>
    <property type="project" value="UniProtKB-UniRule"/>
</dbReference>
<dbReference type="EMBL" id="CP000471">
    <property type="protein sequence ID" value="ABK43935.1"/>
    <property type="molecule type" value="Genomic_DNA"/>
</dbReference>
<keyword evidence="6 9" id="KW-0812">Transmembrane</keyword>
<evidence type="ECO:0000256" key="3">
    <source>
        <dbReference type="ARBA" id="ARBA00006263"/>
    </source>
</evidence>
<evidence type="ECO:0000313" key="10">
    <source>
        <dbReference type="EMBL" id="ABK43935.1"/>
    </source>
</evidence>
<dbReference type="NCBIfam" id="TIGR00380">
    <property type="entry name" value="cobal_cbiB"/>
    <property type="match status" value="1"/>
</dbReference>
<comment type="caution">
    <text evidence="9">Lacks conserved residue(s) required for the propagation of feature annotation.</text>
</comment>
<keyword evidence="8 9" id="KW-0472">Membrane</keyword>
<evidence type="ECO:0000256" key="6">
    <source>
        <dbReference type="ARBA" id="ARBA00022692"/>
    </source>
</evidence>
<dbReference type="InterPro" id="IPR004485">
    <property type="entry name" value="Cobalamin_biosynth_CobD/CbiB"/>
</dbReference>
<evidence type="ECO:0000256" key="2">
    <source>
        <dbReference type="ARBA" id="ARBA00004953"/>
    </source>
</evidence>
<evidence type="ECO:0000313" key="11">
    <source>
        <dbReference type="Proteomes" id="UP000002586"/>
    </source>
</evidence>
<evidence type="ECO:0000256" key="5">
    <source>
        <dbReference type="ARBA" id="ARBA00022573"/>
    </source>
</evidence>
<dbReference type="AlphaFoldDB" id="A0L7J2"/>
<evidence type="ECO:0000256" key="9">
    <source>
        <dbReference type="HAMAP-Rule" id="MF_00024"/>
    </source>
</evidence>
<dbReference type="HOGENOM" id="CLU_054212_1_0_5"/>
<dbReference type="RefSeq" id="WP_011713088.1">
    <property type="nucleotide sequence ID" value="NC_008576.1"/>
</dbReference>
<dbReference type="PANTHER" id="PTHR34308:SF1">
    <property type="entry name" value="COBALAMIN BIOSYNTHESIS PROTEIN CBIB"/>
    <property type="match status" value="1"/>
</dbReference>
<comment type="function">
    <text evidence="9">Converts cobyric acid to cobinamide by the addition of aminopropanol on the F carboxylic group.</text>
</comment>
<comment type="subcellular location">
    <subcellularLocation>
        <location evidence="1 9">Cell membrane</location>
        <topology evidence="1 9">Multi-pass membrane protein</topology>
    </subcellularLocation>
</comment>
<keyword evidence="4 9" id="KW-1003">Cell membrane</keyword>
<keyword evidence="7 9" id="KW-1133">Transmembrane helix</keyword>
<sequence length="306" mass="34058">MDLLCIVLALMLDLWLKEPRRFHPLVGFGNMAIKLEQRLNGPRHPWLKGTLATLLLTLPLPLTMFWLPMLPPWLAVMVQAVILYLTIGYQSLRQHAQAITTPLSQGDLPRAREAVSRIVSRQTQQMDEQQVATATTESILENGHDALFGSLFWYLLWGLPGAVLFRLVNTLDAMWGYRTPRYEMFGKTAARLDDLMGMIPARLTALSYLLAARPALHAASYAHTLTQARRWKGINPGVVMAAGAQAIRVTLGGKARYHDHTVERPTLGDGAKASTATIDQALALLQRALWLWLLAIALSTLLQKLA</sequence>
<evidence type="ECO:0000256" key="4">
    <source>
        <dbReference type="ARBA" id="ARBA00022475"/>
    </source>
</evidence>
<keyword evidence="10" id="KW-0436">Ligase</keyword>
<name>A0L7J2_MAGMM</name>
<dbReference type="PANTHER" id="PTHR34308">
    <property type="entry name" value="COBALAMIN BIOSYNTHESIS PROTEIN CBIB"/>
    <property type="match status" value="1"/>
</dbReference>
<keyword evidence="11" id="KW-1185">Reference proteome</keyword>
<dbReference type="KEGG" id="mgm:Mmc1_1424"/>
<comment type="similarity">
    <text evidence="3 9">Belongs to the CobD/CbiB family.</text>
</comment>
<reference evidence="10 11" key="2">
    <citation type="journal article" date="2012" name="Int. J. Syst. Evol. Microbiol.">
        <title>Magnetococcus marinus gen. nov., sp. nov., a marine, magnetotactic bacterium that represents a novel lineage (Magnetococcaceae fam. nov.; Magnetococcales ord. nov.) at the base of the Alphaproteobacteria.</title>
        <authorList>
            <person name="Bazylinski D.A."/>
            <person name="Williams T.J."/>
            <person name="Lefevre C.T."/>
            <person name="Berg R.J."/>
            <person name="Zhang C.L."/>
            <person name="Bowser S.S."/>
            <person name="Dean A.J."/>
            <person name="Beveridge T.J."/>
        </authorList>
    </citation>
    <scope>NUCLEOTIDE SEQUENCE [LARGE SCALE GENOMIC DNA]</scope>
    <source>
        <strain evidence="11">ATCC BAA-1437 / JCM 17883 / MC-1</strain>
    </source>
</reference>